<dbReference type="EMBL" id="WHZX01000001">
    <property type="protein sequence ID" value="NEG70942.1"/>
    <property type="molecule type" value="Genomic_DNA"/>
</dbReference>
<dbReference type="Pfam" id="PF13711">
    <property type="entry name" value="DUF4160"/>
    <property type="match status" value="1"/>
</dbReference>
<dbReference type="Proteomes" id="UP000469943">
    <property type="component" value="Unassembled WGS sequence"/>
</dbReference>
<dbReference type="InterPro" id="IPR025427">
    <property type="entry name" value="DUF4160"/>
</dbReference>
<evidence type="ECO:0000313" key="1">
    <source>
        <dbReference type="EMBL" id="NEG70942.1"/>
    </source>
</evidence>
<sequence>MHGKAVLIMPGLYRIHGFLIYFWANESDKPVHVHVARGRQSPNAATFWILENGDVLLDGAGNGMTAKELRGITDFLRSVSPDIVVSWQEIFGYVRFHA</sequence>
<evidence type="ECO:0000313" key="2">
    <source>
        <dbReference type="Proteomes" id="UP000469943"/>
    </source>
</evidence>
<reference evidence="1 2" key="1">
    <citation type="submission" date="2019-10" db="EMBL/GenBank/DDBJ databases">
        <title>Bifidobacterium from non-human primates.</title>
        <authorList>
            <person name="Modesto M."/>
        </authorList>
    </citation>
    <scope>NUCLEOTIDE SEQUENCE [LARGE SCALE GENOMIC DNA]</scope>
    <source>
        <strain evidence="1 2">TREM</strain>
    </source>
</reference>
<name>A0A7K3T904_9BIFI</name>
<dbReference type="OrthoDB" id="122670at2"/>
<protein>
    <submittedName>
        <fullName evidence="1">DUF4160 domain-containing protein</fullName>
    </submittedName>
</protein>
<gene>
    <name evidence="1" type="ORF">GFD24_01600</name>
</gene>
<accession>A0A7K3T904</accession>
<dbReference type="AlphaFoldDB" id="A0A7K3T904"/>
<organism evidence="1 2">
    <name type="scientific">Bifidobacterium ramosum</name>
    <dbReference type="NCBI Taxonomy" id="1798158"/>
    <lineage>
        <taxon>Bacteria</taxon>
        <taxon>Bacillati</taxon>
        <taxon>Actinomycetota</taxon>
        <taxon>Actinomycetes</taxon>
        <taxon>Bifidobacteriales</taxon>
        <taxon>Bifidobacteriaceae</taxon>
        <taxon>Bifidobacterium</taxon>
    </lineage>
</organism>
<proteinExistence type="predicted"/>
<comment type="caution">
    <text evidence="1">The sequence shown here is derived from an EMBL/GenBank/DDBJ whole genome shotgun (WGS) entry which is preliminary data.</text>
</comment>